<dbReference type="CDD" id="cd01347">
    <property type="entry name" value="ligand_gated_channel"/>
    <property type="match status" value="1"/>
</dbReference>
<feature type="domain" description="TonB-dependent receptor-like beta-barrel" evidence="17">
    <location>
        <begin position="323"/>
        <end position="805"/>
    </location>
</feature>
<dbReference type="Proteomes" id="UP000248314">
    <property type="component" value="Unassembled WGS sequence"/>
</dbReference>
<dbReference type="PANTHER" id="PTHR32552:SF68">
    <property type="entry name" value="FERRICHROME OUTER MEMBRANE TRANSPORTER_PHAGE RECEPTOR"/>
    <property type="match status" value="1"/>
</dbReference>
<evidence type="ECO:0000256" key="8">
    <source>
        <dbReference type="ARBA" id="ARBA00023004"/>
    </source>
</evidence>
<feature type="domain" description="TonB-dependent receptor plug" evidence="18">
    <location>
        <begin position="149"/>
        <end position="248"/>
    </location>
</feature>
<evidence type="ECO:0000256" key="9">
    <source>
        <dbReference type="ARBA" id="ARBA00023065"/>
    </source>
</evidence>
<dbReference type="Gene3D" id="2.40.170.20">
    <property type="entry name" value="TonB-dependent receptor, beta-barrel domain"/>
    <property type="match status" value="1"/>
</dbReference>
<keyword evidence="20" id="KW-1185">Reference proteome</keyword>
<keyword evidence="8" id="KW-0408">Iron</keyword>
<evidence type="ECO:0000313" key="20">
    <source>
        <dbReference type="Proteomes" id="UP000248314"/>
    </source>
</evidence>
<keyword evidence="7 16" id="KW-0732">Signal</keyword>
<evidence type="ECO:0000256" key="12">
    <source>
        <dbReference type="ARBA" id="ARBA00023170"/>
    </source>
</evidence>
<organism evidence="19 20">
    <name type="scientific">Hoylesella shahii DSM 15611 = JCM 12083</name>
    <dbReference type="NCBI Taxonomy" id="1122991"/>
    <lineage>
        <taxon>Bacteria</taxon>
        <taxon>Pseudomonadati</taxon>
        <taxon>Bacteroidota</taxon>
        <taxon>Bacteroidia</taxon>
        <taxon>Bacteroidales</taxon>
        <taxon>Prevotellaceae</taxon>
        <taxon>Hoylesella</taxon>
    </lineage>
</organism>
<dbReference type="InterPro" id="IPR036942">
    <property type="entry name" value="Beta-barrel_TonB_sf"/>
</dbReference>
<evidence type="ECO:0000256" key="10">
    <source>
        <dbReference type="ARBA" id="ARBA00023077"/>
    </source>
</evidence>
<evidence type="ECO:0000256" key="14">
    <source>
        <dbReference type="PROSITE-ProRule" id="PRU01360"/>
    </source>
</evidence>
<evidence type="ECO:0000256" key="6">
    <source>
        <dbReference type="ARBA" id="ARBA00022692"/>
    </source>
</evidence>
<evidence type="ECO:0000313" key="19">
    <source>
        <dbReference type="EMBL" id="PXX19524.1"/>
    </source>
</evidence>
<dbReference type="GO" id="GO:0015891">
    <property type="term" value="P:siderophore transport"/>
    <property type="evidence" value="ECO:0007669"/>
    <property type="project" value="InterPro"/>
</dbReference>
<keyword evidence="4 14" id="KW-1134">Transmembrane beta strand</keyword>
<comment type="subcellular location">
    <subcellularLocation>
        <location evidence="1 14">Cell outer membrane</location>
        <topology evidence="1 14">Multi-pass membrane protein</topology>
    </subcellularLocation>
</comment>
<dbReference type="RefSeq" id="WP_244912946.1">
    <property type="nucleotide sequence ID" value="NZ_QJJX01000036.1"/>
</dbReference>
<keyword evidence="9" id="KW-0406">Ion transport</keyword>
<feature type="signal peptide" evidence="16">
    <location>
        <begin position="1"/>
        <end position="25"/>
    </location>
</feature>
<dbReference type="PANTHER" id="PTHR32552">
    <property type="entry name" value="FERRICHROME IRON RECEPTOR-RELATED"/>
    <property type="match status" value="1"/>
</dbReference>
<gene>
    <name evidence="19" type="ORF">EJ73_02361</name>
</gene>
<dbReference type="GO" id="GO:0038023">
    <property type="term" value="F:signaling receptor activity"/>
    <property type="evidence" value="ECO:0007669"/>
    <property type="project" value="InterPro"/>
</dbReference>
<dbReference type="InterPro" id="IPR039426">
    <property type="entry name" value="TonB-dep_rcpt-like"/>
</dbReference>
<evidence type="ECO:0000256" key="7">
    <source>
        <dbReference type="ARBA" id="ARBA00022729"/>
    </source>
</evidence>
<dbReference type="Pfam" id="PF07715">
    <property type="entry name" value="Plug"/>
    <property type="match status" value="1"/>
</dbReference>
<proteinExistence type="inferred from homology"/>
<dbReference type="InterPro" id="IPR012910">
    <property type="entry name" value="Plug_dom"/>
</dbReference>
<keyword evidence="13 14" id="KW-0998">Cell outer membrane</keyword>
<evidence type="ECO:0000256" key="15">
    <source>
        <dbReference type="RuleBase" id="RU003357"/>
    </source>
</evidence>
<evidence type="ECO:0000256" key="4">
    <source>
        <dbReference type="ARBA" id="ARBA00022452"/>
    </source>
</evidence>
<accession>A0A318HU85</accession>
<dbReference type="STRING" id="1122991.GCA_000613445_02361"/>
<comment type="similarity">
    <text evidence="2 14 15">Belongs to the TonB-dependent receptor family.</text>
</comment>
<reference evidence="19 20" key="1">
    <citation type="submission" date="2018-05" db="EMBL/GenBank/DDBJ databases">
        <title>Genomic Encyclopedia of Type Strains, Phase I: the one thousand microbial genomes (KMG-I) project.</title>
        <authorList>
            <person name="Kyrpides N."/>
        </authorList>
    </citation>
    <scope>NUCLEOTIDE SEQUENCE [LARGE SCALE GENOMIC DNA]</scope>
    <source>
        <strain evidence="19 20">DSM 15611</strain>
    </source>
</reference>
<dbReference type="Gene3D" id="2.170.130.10">
    <property type="entry name" value="TonB-dependent receptor, plug domain"/>
    <property type="match status" value="1"/>
</dbReference>
<dbReference type="PROSITE" id="PS52016">
    <property type="entry name" value="TONB_DEPENDENT_REC_3"/>
    <property type="match status" value="1"/>
</dbReference>
<evidence type="ECO:0000256" key="5">
    <source>
        <dbReference type="ARBA" id="ARBA00022496"/>
    </source>
</evidence>
<dbReference type="SUPFAM" id="SSF56935">
    <property type="entry name" value="Porins"/>
    <property type="match status" value="1"/>
</dbReference>
<sequence>MKCTSYCKLMMLAAMMIGTVTTTHAQTETTLNEPEAKQTLEVNGYVTGKKGEPLMGVVVQVKGTNKRAITNEQGAYTLSALQAGDLTLTFHYIGCKPEERHFVLSQNQRQDAQLSEATEMLQGVEVVGRNERSYKNTRTFVGTKTATAVKDVPQSIGYVTKELVLDQGATTVNDVVKNISGVNQYTFYNDFSIRGFRTTGNRNSGNLINGMRAQTSLWKQQSLANIERVEVIKGPASALFGNAAPGGVINRVTKKPLAETRRQVSTTVGSYATFNAYADFTGKLNPKGSLLYRLNLGYENTDSYRDLQGGQNFIVAPSFSYVPNHRTQFNVDVFYQQYTGKIDRGQSIFGDGDLYSVPISRSLSAANDYLKERLMNITLGLTHKFTDRISFNSTYLNSSYDEDMQEHNQANAYVLNADSSQNNSRILMQAMIRKRHFRNNSFNNYLNVGFNTGRAQHTLLVGWDYFQTDLLPGTSALTARGYLLKNGKTTTKFNKSKINNYVLDADGNPKTNVPYFDLNNTTGNSIKDISKYVFTADEINPYRQYSHGIYLQEQLRYGPLQLLLGLRQEYFTDILNKQRNNETRTTQHALIPRVGAVLTLNKQINLYGTWVKGFEPQSASVQSNPNTGAPFSPEQSQLFEVGAKSDWFDHRLSITTALFHLTKNNTLYNAGDAGNPDLLMQVGEEVSKGVEVDVAGELLPNWSVVVNYAYTDAKITKTASGTEKDLGMQRPNTPRHAANIWTKYILRHGPLRNLGIGLGVNANSERFGQVGKRANTIVYPGYALLNAALYYRVRSLQLQLNADNLLNKTYWVGGYDKLRSFPGSPFFVKATATYRF</sequence>
<keyword evidence="10 15" id="KW-0798">TonB box</keyword>
<keyword evidence="5" id="KW-0410">Iron transport</keyword>
<evidence type="ECO:0000256" key="1">
    <source>
        <dbReference type="ARBA" id="ARBA00004571"/>
    </source>
</evidence>
<dbReference type="Pfam" id="PF00593">
    <property type="entry name" value="TonB_dep_Rec_b-barrel"/>
    <property type="match status" value="1"/>
</dbReference>
<keyword evidence="6 14" id="KW-0812">Transmembrane</keyword>
<dbReference type="InterPro" id="IPR037066">
    <property type="entry name" value="Plug_dom_sf"/>
</dbReference>
<evidence type="ECO:0000256" key="16">
    <source>
        <dbReference type="SAM" id="SignalP"/>
    </source>
</evidence>
<evidence type="ECO:0000256" key="11">
    <source>
        <dbReference type="ARBA" id="ARBA00023136"/>
    </source>
</evidence>
<feature type="chain" id="PRO_5016308933" evidence="16">
    <location>
        <begin position="26"/>
        <end position="836"/>
    </location>
</feature>
<dbReference type="GO" id="GO:0015344">
    <property type="term" value="F:siderophore uptake transmembrane transporter activity"/>
    <property type="evidence" value="ECO:0007669"/>
    <property type="project" value="TreeGrafter"/>
</dbReference>
<dbReference type="Pfam" id="PF13715">
    <property type="entry name" value="CarbopepD_reg_2"/>
    <property type="match status" value="1"/>
</dbReference>
<dbReference type="Gene3D" id="2.60.40.1120">
    <property type="entry name" value="Carboxypeptidase-like, regulatory domain"/>
    <property type="match status" value="1"/>
</dbReference>
<evidence type="ECO:0000259" key="18">
    <source>
        <dbReference type="Pfam" id="PF07715"/>
    </source>
</evidence>
<dbReference type="InterPro" id="IPR010105">
    <property type="entry name" value="TonB_sidphr_rcpt"/>
</dbReference>
<dbReference type="InterPro" id="IPR000531">
    <property type="entry name" value="Beta-barrel_TonB"/>
</dbReference>
<dbReference type="EMBL" id="QJJX01000036">
    <property type="protein sequence ID" value="PXX19524.1"/>
    <property type="molecule type" value="Genomic_DNA"/>
</dbReference>
<keyword evidence="11 14" id="KW-0472">Membrane</keyword>
<dbReference type="InterPro" id="IPR008969">
    <property type="entry name" value="CarboxyPept-like_regulatory"/>
</dbReference>
<evidence type="ECO:0000259" key="17">
    <source>
        <dbReference type="Pfam" id="PF00593"/>
    </source>
</evidence>
<evidence type="ECO:0000256" key="3">
    <source>
        <dbReference type="ARBA" id="ARBA00022448"/>
    </source>
</evidence>
<dbReference type="NCBIfam" id="TIGR01783">
    <property type="entry name" value="TonB-siderophor"/>
    <property type="match status" value="1"/>
</dbReference>
<evidence type="ECO:0000256" key="2">
    <source>
        <dbReference type="ARBA" id="ARBA00009810"/>
    </source>
</evidence>
<protein>
    <submittedName>
        <fullName evidence="19">Iron complex outermembrane receptor protein</fullName>
    </submittedName>
</protein>
<name>A0A318HU85_9BACT</name>
<dbReference type="AlphaFoldDB" id="A0A318HU85"/>
<comment type="caution">
    <text evidence="19">The sequence shown here is derived from an EMBL/GenBank/DDBJ whole genome shotgun (WGS) entry which is preliminary data.</text>
</comment>
<dbReference type="SUPFAM" id="SSF49464">
    <property type="entry name" value="Carboxypeptidase regulatory domain-like"/>
    <property type="match status" value="1"/>
</dbReference>
<evidence type="ECO:0000256" key="13">
    <source>
        <dbReference type="ARBA" id="ARBA00023237"/>
    </source>
</evidence>
<keyword evidence="12 19" id="KW-0675">Receptor</keyword>
<dbReference type="GO" id="GO:0009279">
    <property type="term" value="C:cell outer membrane"/>
    <property type="evidence" value="ECO:0007669"/>
    <property type="project" value="UniProtKB-SubCell"/>
</dbReference>
<keyword evidence="3 14" id="KW-0813">Transport</keyword>